<reference evidence="2" key="1">
    <citation type="submission" date="2021-05" db="EMBL/GenBank/DDBJ databases">
        <authorList>
            <person name="Stam R."/>
        </authorList>
    </citation>
    <scope>NUCLEOTIDE SEQUENCE</scope>
    <source>
        <strain evidence="2">CS162</strain>
    </source>
</reference>
<dbReference type="RefSeq" id="XP_043172950.1">
    <property type="nucleotide sequence ID" value="XM_043317015.1"/>
</dbReference>
<keyword evidence="3" id="KW-1185">Reference proteome</keyword>
<dbReference type="AlphaFoldDB" id="A0A8J2I7Y9"/>
<feature type="compositionally biased region" description="Acidic residues" evidence="1">
    <location>
        <begin position="84"/>
        <end position="102"/>
    </location>
</feature>
<comment type="caution">
    <text evidence="2">The sequence shown here is derived from an EMBL/GenBank/DDBJ whole genome shotgun (WGS) entry which is preliminary data.</text>
</comment>
<gene>
    <name evidence="2" type="ORF">ALTATR162_LOCUS9382</name>
</gene>
<proteinExistence type="predicted"/>
<dbReference type="OrthoDB" id="3740814at2759"/>
<evidence type="ECO:0000256" key="1">
    <source>
        <dbReference type="SAM" id="MobiDB-lite"/>
    </source>
</evidence>
<feature type="region of interest" description="Disordered" evidence="1">
    <location>
        <begin position="379"/>
        <end position="404"/>
    </location>
</feature>
<evidence type="ECO:0000313" key="3">
    <source>
        <dbReference type="Proteomes" id="UP000676310"/>
    </source>
</evidence>
<evidence type="ECO:0000313" key="2">
    <source>
        <dbReference type="EMBL" id="CAG5179630.1"/>
    </source>
</evidence>
<organism evidence="2 3">
    <name type="scientific">Alternaria atra</name>
    <dbReference type="NCBI Taxonomy" id="119953"/>
    <lineage>
        <taxon>Eukaryota</taxon>
        <taxon>Fungi</taxon>
        <taxon>Dikarya</taxon>
        <taxon>Ascomycota</taxon>
        <taxon>Pezizomycotina</taxon>
        <taxon>Dothideomycetes</taxon>
        <taxon>Pleosporomycetidae</taxon>
        <taxon>Pleosporales</taxon>
        <taxon>Pleosporineae</taxon>
        <taxon>Pleosporaceae</taxon>
        <taxon>Alternaria</taxon>
        <taxon>Alternaria sect. Ulocladioides</taxon>
    </lineage>
</organism>
<feature type="compositionally biased region" description="Low complexity" evidence="1">
    <location>
        <begin position="130"/>
        <end position="144"/>
    </location>
</feature>
<accession>A0A8J2I7Y9</accession>
<sequence length="418" mass="46192">MARNSKRKNVPPASSESSKPAKRQRKLSQIFEQGINPAPPTPPSTVRRLNRSRVPTPQRNHDIPSPVFEPEAPSQLTTDTADILGEDEDEEVFDTTADDEDRPVEFALRAATAKEDKGVSERAAGGAGDSPGVAVAASAAQSSQRQRLESQNEEVDEEPHLHFRYRAFWGSVEKNAIASASDSRRNKPMYTVSEDKVWRWADSVIESQKPRVSKIESLTATLYYTSGSRQAKADRCTIALQRSRRVAGEGFTVGNWLDFEDEVVEMNKESAQLMTCDFDLVLRDELPALQPASQLARSGGVARSRPGIVTAIQEDGLAAVVTAERCASGRRPLPGRQIDRPEEHYKVNGNTIAIWATAVAREECTIQEPSDEIHLSLMMAKDRSESEKRRRRRKVSPTSSNSSIEGLTKLSSLIISLK</sequence>
<feature type="region of interest" description="Disordered" evidence="1">
    <location>
        <begin position="1"/>
        <end position="103"/>
    </location>
</feature>
<protein>
    <submittedName>
        <fullName evidence="2">Uncharacterized protein</fullName>
    </submittedName>
</protein>
<dbReference type="EMBL" id="CAJRGZ010000023">
    <property type="protein sequence ID" value="CAG5179630.1"/>
    <property type="molecule type" value="Genomic_DNA"/>
</dbReference>
<dbReference type="GeneID" id="67021597"/>
<name>A0A8J2I7Y9_9PLEO</name>
<dbReference type="Proteomes" id="UP000676310">
    <property type="component" value="Unassembled WGS sequence"/>
</dbReference>
<feature type="region of interest" description="Disordered" evidence="1">
    <location>
        <begin position="117"/>
        <end position="157"/>
    </location>
</feature>